<evidence type="ECO:0000256" key="1">
    <source>
        <dbReference type="SAM" id="MobiDB-lite"/>
    </source>
</evidence>
<feature type="compositionally biased region" description="Basic residues" evidence="1">
    <location>
        <begin position="210"/>
        <end position="220"/>
    </location>
</feature>
<comment type="caution">
    <text evidence="2">The sequence shown here is derived from an EMBL/GenBank/DDBJ whole genome shotgun (WGS) entry which is preliminary data.</text>
</comment>
<proteinExistence type="predicted"/>
<dbReference type="AlphaFoldDB" id="A0A642VDX7"/>
<dbReference type="VEuPathDB" id="FungiDB:TRICI_000281"/>
<dbReference type="Proteomes" id="UP000761534">
    <property type="component" value="Unassembled WGS sequence"/>
</dbReference>
<keyword evidence="3" id="KW-1185">Reference proteome</keyword>
<organism evidence="2 3">
    <name type="scientific">Trichomonascus ciferrii</name>
    <dbReference type="NCBI Taxonomy" id="44093"/>
    <lineage>
        <taxon>Eukaryota</taxon>
        <taxon>Fungi</taxon>
        <taxon>Dikarya</taxon>
        <taxon>Ascomycota</taxon>
        <taxon>Saccharomycotina</taxon>
        <taxon>Dipodascomycetes</taxon>
        <taxon>Dipodascales</taxon>
        <taxon>Trichomonascaceae</taxon>
        <taxon>Trichomonascus</taxon>
        <taxon>Trichomonascus ciferrii complex</taxon>
    </lineage>
</organism>
<accession>A0A642VDX7</accession>
<gene>
    <name evidence="2" type="ORF">TRICI_000281</name>
</gene>
<dbReference type="EMBL" id="SWFS01000026">
    <property type="protein sequence ID" value="KAA8917588.1"/>
    <property type="molecule type" value="Genomic_DNA"/>
</dbReference>
<feature type="compositionally biased region" description="Polar residues" evidence="1">
    <location>
        <begin position="194"/>
        <end position="207"/>
    </location>
</feature>
<sequence>MSGRNDSSGGIPKEFNAAIDSLMKKMNETGMTIHEVLDTCEVDDVGITRESIERGMAMIKKLGVGEAYKDEAYGGNEEVVLSDVDEEEVRRDGWKFFNEMKQNKFSPIIAMELEMLKTEPSYQRMVAAGLGNSTLDYANMVKIAKRKAPSIVKMFKFSFGQRLTNAKLVSNIGLLLSDLEDVIADSFSGPLPGESTQTEQKQHQSNTKQPKQKQSKSRSKPRSDYIGLNPEDLTLLNKMGIPLTDEIESEQV</sequence>
<reference evidence="2" key="1">
    <citation type="journal article" date="2019" name="G3 (Bethesda)">
        <title>Genome Assemblies of Two Rare Opportunistic Yeast Pathogens: Diutina rugosa (syn. Candida rugosa) and Trichomonascus ciferrii (syn. Candida ciferrii).</title>
        <authorList>
            <person name="Mixao V."/>
            <person name="Saus E."/>
            <person name="Hansen A.P."/>
            <person name="Lass-Florl C."/>
            <person name="Gabaldon T."/>
        </authorList>
    </citation>
    <scope>NUCLEOTIDE SEQUENCE</scope>
    <source>
        <strain evidence="2">CBS 4856</strain>
    </source>
</reference>
<evidence type="ECO:0000313" key="3">
    <source>
        <dbReference type="Proteomes" id="UP000761534"/>
    </source>
</evidence>
<feature type="region of interest" description="Disordered" evidence="1">
    <location>
        <begin position="187"/>
        <end position="231"/>
    </location>
</feature>
<name>A0A642VDX7_9ASCO</name>
<evidence type="ECO:0000313" key="2">
    <source>
        <dbReference type="EMBL" id="KAA8917588.1"/>
    </source>
</evidence>
<protein>
    <submittedName>
        <fullName evidence="2">Uncharacterized protein</fullName>
    </submittedName>
</protein>